<dbReference type="GO" id="GO:0005524">
    <property type="term" value="F:ATP binding"/>
    <property type="evidence" value="ECO:0007669"/>
    <property type="project" value="InterPro"/>
</dbReference>
<dbReference type="GO" id="GO:0016887">
    <property type="term" value="F:ATP hydrolysis activity"/>
    <property type="evidence" value="ECO:0007669"/>
    <property type="project" value="InterPro"/>
</dbReference>
<sequence>MKPDLNTIVFNYPTRPDIPVLQGLSLEVKKGQTLALVGSSGCGKSTVFPGGAAG</sequence>
<dbReference type="PANTHER" id="PTHR24221:SF251">
    <property type="entry name" value="ATP-DEPENDENT TRANSLOCASE ABCB1"/>
    <property type="match status" value="1"/>
</dbReference>
<dbReference type="InterPro" id="IPR039421">
    <property type="entry name" value="Type_1_exporter"/>
</dbReference>
<organism evidence="2 3">
    <name type="scientific">Catagonus wagneri</name>
    <name type="common">Chacoan peccary</name>
    <dbReference type="NCBI Taxonomy" id="51154"/>
    <lineage>
        <taxon>Eukaryota</taxon>
        <taxon>Metazoa</taxon>
        <taxon>Chordata</taxon>
        <taxon>Craniata</taxon>
        <taxon>Vertebrata</taxon>
        <taxon>Euteleostomi</taxon>
        <taxon>Mammalia</taxon>
        <taxon>Eutheria</taxon>
        <taxon>Laurasiatheria</taxon>
        <taxon>Artiodactyla</taxon>
        <taxon>Suina</taxon>
        <taxon>Tayassuidae</taxon>
        <taxon>Catagonus</taxon>
    </lineage>
</organism>
<proteinExistence type="predicted"/>
<evidence type="ECO:0000313" key="2">
    <source>
        <dbReference type="Ensembl" id="ENSCWAP00000001101.1"/>
    </source>
</evidence>
<reference evidence="2" key="1">
    <citation type="submission" date="2025-08" db="UniProtKB">
        <authorList>
            <consortium name="Ensembl"/>
        </authorList>
    </citation>
    <scope>IDENTIFICATION</scope>
</reference>
<dbReference type="GO" id="GO:0045332">
    <property type="term" value="P:phospholipid translocation"/>
    <property type="evidence" value="ECO:0007669"/>
    <property type="project" value="TreeGrafter"/>
</dbReference>
<protein>
    <recommendedName>
        <fullName evidence="1">ABC transporter domain-containing protein</fullName>
    </recommendedName>
</protein>
<dbReference type="InterPro" id="IPR027417">
    <property type="entry name" value="P-loop_NTPase"/>
</dbReference>
<dbReference type="Pfam" id="PF00005">
    <property type="entry name" value="ABC_tran"/>
    <property type="match status" value="1"/>
</dbReference>
<dbReference type="AlphaFoldDB" id="A0A8C3VKV4"/>
<accession>A0A8C3VKV4</accession>
<dbReference type="PANTHER" id="PTHR24221">
    <property type="entry name" value="ATP-BINDING CASSETTE SUB-FAMILY B"/>
    <property type="match status" value="1"/>
</dbReference>
<dbReference type="GO" id="GO:0042626">
    <property type="term" value="F:ATPase-coupled transmembrane transporter activity"/>
    <property type="evidence" value="ECO:0007669"/>
    <property type="project" value="TreeGrafter"/>
</dbReference>
<feature type="domain" description="ABC transporter" evidence="1">
    <location>
        <begin position="21"/>
        <end position="48"/>
    </location>
</feature>
<dbReference type="GO" id="GO:0042910">
    <property type="term" value="F:xenobiotic transmembrane transporter activity"/>
    <property type="evidence" value="ECO:0007669"/>
    <property type="project" value="TreeGrafter"/>
</dbReference>
<dbReference type="SUPFAM" id="SSF52540">
    <property type="entry name" value="P-loop containing nucleoside triphosphate hydrolases"/>
    <property type="match status" value="1"/>
</dbReference>
<dbReference type="Gene3D" id="3.40.50.300">
    <property type="entry name" value="P-loop containing nucleotide triphosphate hydrolases"/>
    <property type="match status" value="1"/>
</dbReference>
<dbReference type="Ensembl" id="ENSCWAT00000001228.1">
    <property type="protein sequence ID" value="ENSCWAP00000001101.1"/>
    <property type="gene ID" value="ENSCWAG00000000937.1"/>
</dbReference>
<evidence type="ECO:0000313" key="3">
    <source>
        <dbReference type="Proteomes" id="UP000694540"/>
    </source>
</evidence>
<keyword evidence="3" id="KW-1185">Reference proteome</keyword>
<dbReference type="GO" id="GO:0016324">
    <property type="term" value="C:apical plasma membrane"/>
    <property type="evidence" value="ECO:0007669"/>
    <property type="project" value="TreeGrafter"/>
</dbReference>
<name>A0A8C3VKV4_9CETA</name>
<dbReference type="GeneTree" id="ENSGT00940000155287"/>
<dbReference type="GO" id="GO:0090554">
    <property type="term" value="F:phosphatidylcholine floppase activity"/>
    <property type="evidence" value="ECO:0007669"/>
    <property type="project" value="TreeGrafter"/>
</dbReference>
<reference evidence="2" key="2">
    <citation type="submission" date="2025-09" db="UniProtKB">
        <authorList>
            <consortium name="Ensembl"/>
        </authorList>
    </citation>
    <scope>IDENTIFICATION</scope>
</reference>
<dbReference type="Proteomes" id="UP000694540">
    <property type="component" value="Unplaced"/>
</dbReference>
<dbReference type="InterPro" id="IPR003439">
    <property type="entry name" value="ABC_transporter-like_ATP-bd"/>
</dbReference>
<evidence type="ECO:0000259" key="1">
    <source>
        <dbReference type="Pfam" id="PF00005"/>
    </source>
</evidence>